<dbReference type="GO" id="GO:0004553">
    <property type="term" value="F:hydrolase activity, hydrolyzing O-glycosyl compounds"/>
    <property type="evidence" value="ECO:0007669"/>
    <property type="project" value="InterPro"/>
</dbReference>
<name>A0A815MQB6_ADIRI</name>
<dbReference type="Pfam" id="PF00150">
    <property type="entry name" value="Cellulase"/>
    <property type="match status" value="1"/>
</dbReference>
<dbReference type="EMBL" id="CAJNOJ010000377">
    <property type="protein sequence ID" value="CAF1423740.1"/>
    <property type="molecule type" value="Genomic_DNA"/>
</dbReference>
<evidence type="ECO:0000259" key="4">
    <source>
        <dbReference type="Pfam" id="PF00150"/>
    </source>
</evidence>
<evidence type="ECO:0000313" key="5">
    <source>
        <dbReference type="EMBL" id="CAF1423740.1"/>
    </source>
</evidence>
<evidence type="ECO:0000313" key="6">
    <source>
        <dbReference type="Proteomes" id="UP000663852"/>
    </source>
</evidence>
<dbReference type="InterPro" id="IPR052066">
    <property type="entry name" value="Glycosphingolipid_Hydrolases"/>
</dbReference>
<keyword evidence="3" id="KW-0326">Glycosidase</keyword>
<dbReference type="PANTHER" id="PTHR31308">
    <property type="match status" value="1"/>
</dbReference>
<reference evidence="5" key="1">
    <citation type="submission" date="2021-02" db="EMBL/GenBank/DDBJ databases">
        <authorList>
            <person name="Nowell W R."/>
        </authorList>
    </citation>
    <scope>NUCLEOTIDE SEQUENCE</scope>
</reference>
<proteinExistence type="inferred from homology"/>
<organism evidence="5 6">
    <name type="scientific">Adineta ricciae</name>
    <name type="common">Rotifer</name>
    <dbReference type="NCBI Taxonomy" id="249248"/>
    <lineage>
        <taxon>Eukaryota</taxon>
        <taxon>Metazoa</taxon>
        <taxon>Spiralia</taxon>
        <taxon>Gnathifera</taxon>
        <taxon>Rotifera</taxon>
        <taxon>Eurotatoria</taxon>
        <taxon>Bdelloidea</taxon>
        <taxon>Adinetida</taxon>
        <taxon>Adinetidae</taxon>
        <taxon>Adineta</taxon>
    </lineage>
</organism>
<dbReference type="GO" id="GO:0000272">
    <property type="term" value="P:polysaccharide catabolic process"/>
    <property type="evidence" value="ECO:0007669"/>
    <property type="project" value="InterPro"/>
</dbReference>
<feature type="domain" description="Glycoside hydrolase family 5" evidence="4">
    <location>
        <begin position="107"/>
        <end position="449"/>
    </location>
</feature>
<evidence type="ECO:0000256" key="1">
    <source>
        <dbReference type="ARBA" id="ARBA00005641"/>
    </source>
</evidence>
<evidence type="ECO:0000256" key="2">
    <source>
        <dbReference type="ARBA" id="ARBA00022801"/>
    </source>
</evidence>
<dbReference type="PANTHER" id="PTHR31308:SF3">
    <property type="entry name" value="ENDOGLYCOCERAMIDASE"/>
    <property type="match status" value="1"/>
</dbReference>
<dbReference type="InterPro" id="IPR017853">
    <property type="entry name" value="GH"/>
</dbReference>
<comment type="caution">
    <text evidence="5">The sequence shown here is derived from an EMBL/GenBank/DDBJ whole genome shotgun (WGS) entry which is preliminary data.</text>
</comment>
<comment type="similarity">
    <text evidence="1">Belongs to the glycosyl hydrolase 5 (cellulase A) family.</text>
</comment>
<sequence>MWVINAVVACCAAQLDGRFSFLSYYYRAYFRINLVGHYGYIADEYERHVILRGVNVETEQRNIPDDQDRPIDPLLYKGQCPVNKVVYQEPPTCGIDYGKGMYNMSDDWNSHNDFAQIRKWGLNVIRLCLSWSALEPTPGTYNEMYLQRVEQIVEWAAEQQVYVILDMHEDLYSRYIIGDREHEIPPYLTASDGQDGAPQWAVMTDDWPALALLGIGNLNLAMMRAFDHFYNNSIPPNITQGNAPGPGLQDHYIGAIASLAKRFVNNSAVLGYEIMNEPQPGTHSNQHTFSSDYLYPFYKRVIQAITGVRDNLPDCPKNAPTGTNCAYPNLGINDQHHLFFVEPTAVRNLLDFSPQNSVPFTSYTNVVYAPHVYTHVFTIDAVLHLNQSEYPPSFDYAYDTALNESVGLRTAILVTEFGCGANDDERLLVPTVESQDRAMVSAAIWPWKNNCFQAGCETSWSLYDSGISNGTVANQNGPERPNRVRIISRIHPRGVIGQLKQYFYNTTTSSFYMTVNCINRTSLALSDETLVYIPKRLNISTINITGEAKLKTVMNNPDGSRLVVINPTCNGRYDVFVANSTDEINELHEHIISNDFSDVKLIDHHAIKSSKIRTYELFQFLHSTAVKIGQSFAALSSKSINKFKAVQKAVEINTRDFQLQLNQFRN</sequence>
<dbReference type="Proteomes" id="UP000663852">
    <property type="component" value="Unassembled WGS sequence"/>
</dbReference>
<dbReference type="InterPro" id="IPR001547">
    <property type="entry name" value="Glyco_hydro_5"/>
</dbReference>
<dbReference type="SUPFAM" id="SSF51445">
    <property type="entry name" value="(Trans)glycosidases"/>
    <property type="match status" value="1"/>
</dbReference>
<evidence type="ECO:0000256" key="3">
    <source>
        <dbReference type="ARBA" id="ARBA00023295"/>
    </source>
</evidence>
<protein>
    <recommendedName>
        <fullName evidence="4">Glycoside hydrolase family 5 domain-containing protein</fullName>
    </recommendedName>
</protein>
<gene>
    <name evidence="5" type="ORF">EDS130_LOCUS37689</name>
</gene>
<keyword evidence="2" id="KW-0378">Hydrolase</keyword>
<dbReference type="Gene3D" id="3.20.20.80">
    <property type="entry name" value="Glycosidases"/>
    <property type="match status" value="1"/>
</dbReference>
<dbReference type="OrthoDB" id="9971853at2759"/>
<dbReference type="AlphaFoldDB" id="A0A815MQB6"/>
<accession>A0A815MQB6</accession>